<comment type="caution">
    <text evidence="1">The sequence shown here is derived from an EMBL/GenBank/DDBJ whole genome shotgun (WGS) entry which is preliminary data.</text>
</comment>
<gene>
    <name evidence="1" type="ORF">ACH5RR_012184</name>
</gene>
<proteinExistence type="predicted"/>
<dbReference type="Proteomes" id="UP001630127">
    <property type="component" value="Unassembled WGS sequence"/>
</dbReference>
<evidence type="ECO:0000313" key="2">
    <source>
        <dbReference type="Proteomes" id="UP001630127"/>
    </source>
</evidence>
<name>A0ABD3A8L8_9GENT</name>
<dbReference type="PANTHER" id="PTHR33116">
    <property type="entry name" value="REVERSE TRANSCRIPTASE ZINC-BINDING DOMAIN-CONTAINING PROTEIN-RELATED-RELATED"/>
    <property type="match status" value="1"/>
</dbReference>
<protein>
    <submittedName>
        <fullName evidence="1">Uncharacterized protein</fullName>
    </submittedName>
</protein>
<accession>A0ABD3A8L8</accession>
<evidence type="ECO:0000313" key="1">
    <source>
        <dbReference type="EMBL" id="KAL3527528.1"/>
    </source>
</evidence>
<dbReference type="PANTHER" id="PTHR33116:SF76">
    <property type="entry name" value="DUF4283 DOMAIN-CONTAINING PROTEIN"/>
    <property type="match status" value="1"/>
</dbReference>
<reference evidence="1 2" key="1">
    <citation type="submission" date="2024-11" db="EMBL/GenBank/DDBJ databases">
        <title>A near-complete genome assembly of Cinchona calisaya.</title>
        <authorList>
            <person name="Lian D.C."/>
            <person name="Zhao X.W."/>
            <person name="Wei L."/>
        </authorList>
    </citation>
    <scope>NUCLEOTIDE SEQUENCE [LARGE SCALE GENOMIC DNA]</scope>
    <source>
        <tissue evidence="1">Nenye</tissue>
    </source>
</reference>
<keyword evidence="2" id="KW-1185">Reference proteome</keyword>
<sequence length="105" mass="12017">MSRLKPNLQKSNVFPAGVHEDDYVKFSGLLGMPLGELPVTYLGLPMIPAWLNYQGCQVILVKIQQRINNWDARKMSYAGRLQLVTVVLQSIHITRQVSLFYQKRS</sequence>
<dbReference type="AlphaFoldDB" id="A0ABD3A8L8"/>
<organism evidence="1 2">
    <name type="scientific">Cinchona calisaya</name>
    <dbReference type="NCBI Taxonomy" id="153742"/>
    <lineage>
        <taxon>Eukaryota</taxon>
        <taxon>Viridiplantae</taxon>
        <taxon>Streptophyta</taxon>
        <taxon>Embryophyta</taxon>
        <taxon>Tracheophyta</taxon>
        <taxon>Spermatophyta</taxon>
        <taxon>Magnoliopsida</taxon>
        <taxon>eudicotyledons</taxon>
        <taxon>Gunneridae</taxon>
        <taxon>Pentapetalae</taxon>
        <taxon>asterids</taxon>
        <taxon>lamiids</taxon>
        <taxon>Gentianales</taxon>
        <taxon>Rubiaceae</taxon>
        <taxon>Cinchonoideae</taxon>
        <taxon>Cinchoneae</taxon>
        <taxon>Cinchona</taxon>
    </lineage>
</organism>
<dbReference type="EMBL" id="JBJUIK010000005">
    <property type="protein sequence ID" value="KAL3527528.1"/>
    <property type="molecule type" value="Genomic_DNA"/>
</dbReference>